<sequence length="93" mass="10404">MKRSISYSPDTEDDHSNSRAHSPTTTSKPKTSEPRVNDHLVKAALTELLNDDGVRSNARGSRSVQNFLMDTEHALREQRRQSLSERVGSISVL</sequence>
<gene>
    <name evidence="2" type="ORF">BO70DRAFT_366532</name>
</gene>
<name>A0A317UWR5_9EURO</name>
<evidence type="ECO:0000313" key="2">
    <source>
        <dbReference type="EMBL" id="PWY66463.1"/>
    </source>
</evidence>
<keyword evidence="3" id="KW-1185">Reference proteome</keyword>
<protein>
    <submittedName>
        <fullName evidence="2">Uncharacterized protein</fullName>
    </submittedName>
</protein>
<dbReference type="Proteomes" id="UP000247233">
    <property type="component" value="Unassembled WGS sequence"/>
</dbReference>
<reference evidence="2 3" key="1">
    <citation type="submission" date="2016-12" db="EMBL/GenBank/DDBJ databases">
        <title>The genomes of Aspergillus section Nigri reveals drivers in fungal speciation.</title>
        <authorList>
            <consortium name="DOE Joint Genome Institute"/>
            <person name="Vesth T.C."/>
            <person name="Nybo J."/>
            <person name="Theobald S."/>
            <person name="Brandl J."/>
            <person name="Frisvad J.C."/>
            <person name="Nielsen K.F."/>
            <person name="Lyhne E.K."/>
            <person name="Kogle M.E."/>
            <person name="Kuo A."/>
            <person name="Riley R."/>
            <person name="Clum A."/>
            <person name="Nolan M."/>
            <person name="Lipzen A."/>
            <person name="Salamov A."/>
            <person name="Henrissat B."/>
            <person name="Wiebenga A."/>
            <person name="De Vries R.P."/>
            <person name="Grigoriev I.V."/>
            <person name="Mortensen U.H."/>
            <person name="Andersen M.R."/>
            <person name="Baker S.E."/>
        </authorList>
    </citation>
    <scope>NUCLEOTIDE SEQUENCE [LARGE SCALE GENOMIC DNA]</scope>
    <source>
        <strain evidence="2 3">CBS 117.55</strain>
    </source>
</reference>
<feature type="region of interest" description="Disordered" evidence="1">
    <location>
        <begin position="1"/>
        <end position="38"/>
    </location>
</feature>
<dbReference type="VEuPathDB" id="FungiDB:BO70DRAFT_366532"/>
<dbReference type="STRING" id="1448321.A0A317UWR5"/>
<dbReference type="RefSeq" id="XP_025394832.1">
    <property type="nucleotide sequence ID" value="XM_025544353.1"/>
</dbReference>
<organism evidence="2 3">
    <name type="scientific">Aspergillus heteromorphus CBS 117.55</name>
    <dbReference type="NCBI Taxonomy" id="1448321"/>
    <lineage>
        <taxon>Eukaryota</taxon>
        <taxon>Fungi</taxon>
        <taxon>Dikarya</taxon>
        <taxon>Ascomycota</taxon>
        <taxon>Pezizomycotina</taxon>
        <taxon>Eurotiomycetes</taxon>
        <taxon>Eurotiomycetidae</taxon>
        <taxon>Eurotiales</taxon>
        <taxon>Aspergillaceae</taxon>
        <taxon>Aspergillus</taxon>
        <taxon>Aspergillus subgen. Circumdati</taxon>
    </lineage>
</organism>
<comment type="caution">
    <text evidence="2">The sequence shown here is derived from an EMBL/GenBank/DDBJ whole genome shotgun (WGS) entry which is preliminary data.</text>
</comment>
<evidence type="ECO:0000313" key="3">
    <source>
        <dbReference type="Proteomes" id="UP000247233"/>
    </source>
</evidence>
<dbReference type="OrthoDB" id="4509729at2759"/>
<proteinExistence type="predicted"/>
<dbReference type="AlphaFoldDB" id="A0A317UWR5"/>
<evidence type="ECO:0000256" key="1">
    <source>
        <dbReference type="SAM" id="MobiDB-lite"/>
    </source>
</evidence>
<dbReference type="GeneID" id="37066590"/>
<feature type="non-terminal residue" evidence="2">
    <location>
        <position position="93"/>
    </location>
</feature>
<accession>A0A317UWR5</accession>
<dbReference type="EMBL" id="MSFL01000044">
    <property type="protein sequence ID" value="PWY66463.1"/>
    <property type="molecule type" value="Genomic_DNA"/>
</dbReference>